<dbReference type="PATRIC" id="fig|1219045.3.peg.4022"/>
<dbReference type="RefSeq" id="WP_081570561.1">
    <property type="nucleotide sequence ID" value="NZ_BCZD01000016.1"/>
</dbReference>
<gene>
    <name evidence="1" type="ORF">BV98_003960</name>
</gene>
<evidence type="ECO:0000313" key="1">
    <source>
        <dbReference type="EMBL" id="KFG88377.1"/>
    </source>
</evidence>
<accession>A0A086P4Q9</accession>
<dbReference type="EMBL" id="JFZA02000062">
    <property type="protein sequence ID" value="KFG88377.1"/>
    <property type="molecule type" value="Genomic_DNA"/>
</dbReference>
<dbReference type="OrthoDB" id="7474745at2"/>
<dbReference type="AlphaFoldDB" id="A0A086P4Q9"/>
<keyword evidence="2" id="KW-1185">Reference proteome</keyword>
<evidence type="ECO:0000313" key="2">
    <source>
        <dbReference type="Proteomes" id="UP000024284"/>
    </source>
</evidence>
<reference evidence="1" key="1">
    <citation type="submission" date="2014-08" db="EMBL/GenBank/DDBJ databases">
        <title>Draft genome sequences of Sphingobium herbicidovorans.</title>
        <authorList>
            <person name="Gan H.M."/>
            <person name="Gan H.Y."/>
            <person name="Savka M.A."/>
        </authorList>
    </citation>
    <scope>NUCLEOTIDE SEQUENCE [LARGE SCALE GENOMIC DNA]</scope>
    <source>
        <strain evidence="1">NBRC 16415</strain>
    </source>
</reference>
<dbReference type="Proteomes" id="UP000024284">
    <property type="component" value="Unassembled WGS sequence"/>
</dbReference>
<name>A0A086P4Q9_SPHHM</name>
<comment type="caution">
    <text evidence="1">The sequence shown here is derived from an EMBL/GenBank/DDBJ whole genome shotgun (WGS) entry which is preliminary data.</text>
</comment>
<organism evidence="1 2">
    <name type="scientific">Sphingobium herbicidovorans (strain ATCC 700291 / DSM 11019 / CCUG 56400 / KCTC 2939 / LMG 18315 / NBRC 16415 / MH)</name>
    <name type="common">Sphingomonas herbicidovorans</name>
    <dbReference type="NCBI Taxonomy" id="1219045"/>
    <lineage>
        <taxon>Bacteria</taxon>
        <taxon>Pseudomonadati</taxon>
        <taxon>Pseudomonadota</taxon>
        <taxon>Alphaproteobacteria</taxon>
        <taxon>Sphingomonadales</taxon>
        <taxon>Sphingomonadaceae</taxon>
        <taxon>Sphingobium</taxon>
    </lineage>
</organism>
<protein>
    <submittedName>
        <fullName evidence="1">Uncharacterized protein</fullName>
    </submittedName>
</protein>
<sequence>MKNAPVRGAVFHAILRDCLEAQRAPKETEIQLIACKIWQDSFAAIANKDWHDLVPDSQEYQYTINAARMAFGIHSANSAA</sequence>
<proteinExistence type="predicted"/>